<evidence type="ECO:0000256" key="5">
    <source>
        <dbReference type="SAM" id="MobiDB-lite"/>
    </source>
</evidence>
<dbReference type="PANTHER" id="PTHR21146:SF0">
    <property type="entry name" value="BLOC-1-RELATED COMPLEX SUBUNIT 8"/>
    <property type="match status" value="1"/>
</dbReference>
<feature type="region of interest" description="Disordered" evidence="5">
    <location>
        <begin position="128"/>
        <end position="185"/>
    </location>
</feature>
<sequence>MFGRQPPSYSIAQSEKPVKIIDVETRDNAVKICDLWTGYMHRLLNEPSVGLHRISDHVNRNAPLLRSRKLELDRNKNEIEEQTLDVDYAITAVQDITKIKTFESILEKMQHCRNEMIKFEQSQRQAAKLAKEELMQKRSTPATPANPPAPPLYREQHQRTESTQSTETSPKATQDLKPEERITLPTVQPIQNVKLEYKNIL</sequence>
<comment type="similarity">
    <text evidence="2">Belongs to the BORCS8 family.</text>
</comment>
<accession>A0AAW2Z330</accession>
<dbReference type="GO" id="GO:0099078">
    <property type="term" value="C:BORC complex"/>
    <property type="evidence" value="ECO:0007669"/>
    <property type="project" value="TreeGrafter"/>
</dbReference>
<keyword evidence="7" id="KW-1185">Reference proteome</keyword>
<dbReference type="Pfam" id="PF10167">
    <property type="entry name" value="BORCS8"/>
    <property type="match status" value="1"/>
</dbReference>
<name>A0AAW2Z330_9EUKA</name>
<dbReference type="GO" id="GO:0005765">
    <property type="term" value="C:lysosomal membrane"/>
    <property type="evidence" value="ECO:0007669"/>
    <property type="project" value="UniProtKB-SubCell"/>
</dbReference>
<dbReference type="Proteomes" id="UP001431209">
    <property type="component" value="Unassembled WGS sequence"/>
</dbReference>
<protein>
    <submittedName>
        <fullName evidence="6">Uncharacterized protein</fullName>
    </submittedName>
</protein>
<evidence type="ECO:0000256" key="1">
    <source>
        <dbReference type="ARBA" id="ARBA00004656"/>
    </source>
</evidence>
<dbReference type="InterPro" id="IPR019320">
    <property type="entry name" value="BORCS8"/>
</dbReference>
<evidence type="ECO:0000256" key="3">
    <source>
        <dbReference type="ARBA" id="ARBA00023136"/>
    </source>
</evidence>
<dbReference type="EMBL" id="JAOPGA020000950">
    <property type="protein sequence ID" value="KAL0483314.1"/>
    <property type="molecule type" value="Genomic_DNA"/>
</dbReference>
<dbReference type="PANTHER" id="PTHR21146">
    <property type="entry name" value="MEF2B PROTEIN"/>
    <property type="match status" value="1"/>
</dbReference>
<evidence type="ECO:0000313" key="7">
    <source>
        <dbReference type="Proteomes" id="UP001431209"/>
    </source>
</evidence>
<reference evidence="6 7" key="1">
    <citation type="submission" date="2024-03" db="EMBL/GenBank/DDBJ databases">
        <title>The Acrasis kona genome and developmental transcriptomes reveal deep origins of eukaryotic multicellular pathways.</title>
        <authorList>
            <person name="Sheikh S."/>
            <person name="Fu C.-J."/>
            <person name="Brown M.W."/>
            <person name="Baldauf S.L."/>
        </authorList>
    </citation>
    <scope>NUCLEOTIDE SEQUENCE [LARGE SCALE GENOMIC DNA]</scope>
    <source>
        <strain evidence="6 7">ATCC MYA-3509</strain>
    </source>
</reference>
<evidence type="ECO:0000313" key="6">
    <source>
        <dbReference type="EMBL" id="KAL0483314.1"/>
    </source>
</evidence>
<keyword evidence="3" id="KW-0472">Membrane</keyword>
<evidence type="ECO:0000256" key="4">
    <source>
        <dbReference type="ARBA" id="ARBA00023228"/>
    </source>
</evidence>
<comment type="caution">
    <text evidence="6">The sequence shown here is derived from an EMBL/GenBank/DDBJ whole genome shotgun (WGS) entry which is preliminary data.</text>
</comment>
<proteinExistence type="inferred from homology"/>
<keyword evidence="4" id="KW-0458">Lysosome</keyword>
<gene>
    <name evidence="6" type="ORF">AKO1_014686</name>
</gene>
<dbReference type="AlphaFoldDB" id="A0AAW2Z330"/>
<evidence type="ECO:0000256" key="2">
    <source>
        <dbReference type="ARBA" id="ARBA00010463"/>
    </source>
</evidence>
<comment type="subcellular location">
    <subcellularLocation>
        <location evidence="1">Lysosome membrane</location>
    </subcellularLocation>
</comment>
<organism evidence="6 7">
    <name type="scientific">Acrasis kona</name>
    <dbReference type="NCBI Taxonomy" id="1008807"/>
    <lineage>
        <taxon>Eukaryota</taxon>
        <taxon>Discoba</taxon>
        <taxon>Heterolobosea</taxon>
        <taxon>Tetramitia</taxon>
        <taxon>Eutetramitia</taxon>
        <taxon>Acrasidae</taxon>
        <taxon>Acrasis</taxon>
    </lineage>
</organism>